<accession>A0A9P5N7B4</accession>
<dbReference type="OrthoDB" id="10410632at2759"/>
<comment type="caution">
    <text evidence="1">The sequence shown here is derived from an EMBL/GenBank/DDBJ whole genome shotgun (WGS) entry which is preliminary data.</text>
</comment>
<proteinExistence type="predicted"/>
<dbReference type="Proteomes" id="UP000724874">
    <property type="component" value="Unassembled WGS sequence"/>
</dbReference>
<organism evidence="1 2">
    <name type="scientific">Gymnopilus junonius</name>
    <name type="common">Spectacular rustgill mushroom</name>
    <name type="synonym">Gymnopilus spectabilis subsp. junonius</name>
    <dbReference type="NCBI Taxonomy" id="109634"/>
    <lineage>
        <taxon>Eukaryota</taxon>
        <taxon>Fungi</taxon>
        <taxon>Dikarya</taxon>
        <taxon>Basidiomycota</taxon>
        <taxon>Agaricomycotina</taxon>
        <taxon>Agaricomycetes</taxon>
        <taxon>Agaricomycetidae</taxon>
        <taxon>Agaricales</taxon>
        <taxon>Agaricineae</taxon>
        <taxon>Hymenogastraceae</taxon>
        <taxon>Gymnopilus</taxon>
    </lineage>
</organism>
<keyword evidence="2" id="KW-1185">Reference proteome</keyword>
<gene>
    <name evidence="1" type="ORF">CPB84DRAFT_1805077</name>
</gene>
<name>A0A9P5N7B4_GYMJU</name>
<evidence type="ECO:0000313" key="1">
    <source>
        <dbReference type="EMBL" id="KAF8869214.1"/>
    </source>
</evidence>
<evidence type="ECO:0000313" key="2">
    <source>
        <dbReference type="Proteomes" id="UP000724874"/>
    </source>
</evidence>
<dbReference type="AlphaFoldDB" id="A0A9P5N7B4"/>
<reference evidence="1" key="1">
    <citation type="submission" date="2020-11" db="EMBL/GenBank/DDBJ databases">
        <authorList>
            <consortium name="DOE Joint Genome Institute"/>
            <person name="Ahrendt S."/>
            <person name="Riley R."/>
            <person name="Andreopoulos W."/>
            <person name="LaButti K."/>
            <person name="Pangilinan J."/>
            <person name="Ruiz-duenas F.J."/>
            <person name="Barrasa J.M."/>
            <person name="Sanchez-Garcia M."/>
            <person name="Camarero S."/>
            <person name="Miyauchi S."/>
            <person name="Serrano A."/>
            <person name="Linde D."/>
            <person name="Babiker R."/>
            <person name="Drula E."/>
            <person name="Ayuso-Fernandez I."/>
            <person name="Pacheco R."/>
            <person name="Padilla G."/>
            <person name="Ferreira P."/>
            <person name="Barriuso J."/>
            <person name="Kellner H."/>
            <person name="Castanera R."/>
            <person name="Alfaro M."/>
            <person name="Ramirez L."/>
            <person name="Pisabarro A.G."/>
            <person name="Kuo A."/>
            <person name="Tritt A."/>
            <person name="Lipzen A."/>
            <person name="He G."/>
            <person name="Yan M."/>
            <person name="Ng V."/>
            <person name="Cullen D."/>
            <person name="Martin F."/>
            <person name="Rosso M.-N."/>
            <person name="Henrissat B."/>
            <person name="Hibbett D."/>
            <person name="Martinez A.T."/>
            <person name="Grigoriev I.V."/>
        </authorList>
    </citation>
    <scope>NUCLEOTIDE SEQUENCE</scope>
    <source>
        <strain evidence="1">AH 44721</strain>
    </source>
</reference>
<protein>
    <submittedName>
        <fullName evidence="1">Uncharacterized protein</fullName>
    </submittedName>
</protein>
<dbReference type="EMBL" id="JADNYJ010000478">
    <property type="protein sequence ID" value="KAF8869214.1"/>
    <property type="molecule type" value="Genomic_DNA"/>
</dbReference>
<sequence length="57" mass="6548">MGFCPKGLWVMGYGGLMGFGLKKVWVLWGYGLSRSWVMRVPTTLPPRIYGLHDRLMM</sequence>